<accession>A0A1G4IY77</accession>
<keyword evidence="7" id="KW-0472">Membrane</keyword>
<protein>
    <recommendedName>
        <fullName evidence="7">Nuclear pore complex protein</fullName>
    </recommendedName>
</protein>
<dbReference type="PANTHER" id="PTHR13003:SF2">
    <property type="entry name" value="NUCLEAR PORE COMPLEX PROTEIN NUP107"/>
    <property type="match status" value="1"/>
</dbReference>
<dbReference type="GO" id="GO:0042802">
    <property type="term" value="F:identical protein binding"/>
    <property type="evidence" value="ECO:0007669"/>
    <property type="project" value="EnsemblFungi"/>
</dbReference>
<dbReference type="EMBL" id="LT598459">
    <property type="protein sequence ID" value="SCU81887.1"/>
    <property type="molecule type" value="Genomic_DNA"/>
</dbReference>
<dbReference type="STRING" id="1266660.A0A1G4IY77"/>
<dbReference type="InterPro" id="IPR007252">
    <property type="entry name" value="Nup84/Nup107"/>
</dbReference>
<comment type="function">
    <text evidence="7">Functions as a component of the nuclear pore complex (NPC).</text>
</comment>
<evidence type="ECO:0000256" key="6">
    <source>
        <dbReference type="ARBA" id="ARBA00023242"/>
    </source>
</evidence>
<comment type="similarity">
    <text evidence="7">Belongs to the nucleoporin Nup84/Nup107 family.</text>
</comment>
<dbReference type="GO" id="GO:0031080">
    <property type="term" value="C:nuclear pore outer ring"/>
    <property type="evidence" value="ECO:0007669"/>
    <property type="project" value="EnsemblFungi"/>
</dbReference>
<dbReference type="GO" id="GO:0031509">
    <property type="term" value="P:subtelomeric heterochromatin formation"/>
    <property type="evidence" value="ECO:0007669"/>
    <property type="project" value="EnsemblFungi"/>
</dbReference>
<dbReference type="GO" id="GO:0031990">
    <property type="term" value="P:mRNA export from nucleus in response to heat stress"/>
    <property type="evidence" value="ECO:0007669"/>
    <property type="project" value="EnsemblFungi"/>
</dbReference>
<dbReference type="GO" id="GO:0031965">
    <property type="term" value="C:nuclear membrane"/>
    <property type="evidence" value="ECO:0007669"/>
    <property type="project" value="UniProtKB-SubCell"/>
</dbReference>
<keyword evidence="3" id="KW-0653">Protein transport</keyword>
<dbReference type="Gene3D" id="1.10.3450.20">
    <property type="match status" value="1"/>
</dbReference>
<dbReference type="PANTHER" id="PTHR13003">
    <property type="entry name" value="NUP107-RELATED"/>
    <property type="match status" value="1"/>
</dbReference>
<keyword evidence="5 7" id="KW-0906">Nuclear pore complex</keyword>
<comment type="subunit">
    <text evidence="7">Part of the nuclear pore complex (NPC).</text>
</comment>
<reference evidence="9" key="1">
    <citation type="submission" date="2016-03" db="EMBL/GenBank/DDBJ databases">
        <authorList>
            <person name="Devillers H."/>
        </authorList>
    </citation>
    <scope>NUCLEOTIDE SEQUENCE [LARGE SCALE GENOMIC DNA]</scope>
</reference>
<evidence type="ECO:0000313" key="9">
    <source>
        <dbReference type="Proteomes" id="UP000190274"/>
    </source>
</evidence>
<keyword evidence="6 7" id="KW-0539">Nucleus</keyword>
<dbReference type="GO" id="GO:0006606">
    <property type="term" value="P:protein import into nucleus"/>
    <property type="evidence" value="ECO:0007669"/>
    <property type="project" value="EnsemblFungi"/>
</dbReference>
<keyword evidence="4 7" id="KW-0811">Translocation</keyword>
<keyword evidence="2" id="KW-0509">mRNA transport</keyword>
<dbReference type="GO" id="GO:0000973">
    <property type="term" value="P:post-transcriptional tethering of RNA polymerase II gene DNA at nuclear periphery"/>
    <property type="evidence" value="ECO:0007669"/>
    <property type="project" value="EnsemblFungi"/>
</dbReference>
<dbReference type="GO" id="GO:0051664">
    <property type="term" value="P:nuclear pore localization"/>
    <property type="evidence" value="ECO:0007669"/>
    <property type="project" value="EnsemblFungi"/>
</dbReference>
<dbReference type="Pfam" id="PF04121">
    <property type="entry name" value="Nup84_Nup100"/>
    <property type="match status" value="1"/>
</dbReference>
<gene>
    <name evidence="8" type="ORF">LADA_0C01662G</name>
</gene>
<keyword evidence="9" id="KW-1185">Reference proteome</keyword>
<evidence type="ECO:0000256" key="3">
    <source>
        <dbReference type="ARBA" id="ARBA00022927"/>
    </source>
</evidence>
<organism evidence="8 9">
    <name type="scientific">Lachancea dasiensis</name>
    <dbReference type="NCBI Taxonomy" id="1072105"/>
    <lineage>
        <taxon>Eukaryota</taxon>
        <taxon>Fungi</taxon>
        <taxon>Dikarya</taxon>
        <taxon>Ascomycota</taxon>
        <taxon>Saccharomycotina</taxon>
        <taxon>Saccharomycetes</taxon>
        <taxon>Saccharomycetales</taxon>
        <taxon>Saccharomycetaceae</taxon>
        <taxon>Lachancea</taxon>
    </lineage>
</organism>
<dbReference type="AlphaFoldDB" id="A0A1G4IY77"/>
<keyword evidence="1 7" id="KW-0813">Transport</keyword>
<dbReference type="Proteomes" id="UP000190274">
    <property type="component" value="Chromosome C"/>
</dbReference>
<evidence type="ECO:0000256" key="5">
    <source>
        <dbReference type="ARBA" id="ARBA00023132"/>
    </source>
</evidence>
<proteinExistence type="inferred from homology"/>
<evidence type="ECO:0000313" key="8">
    <source>
        <dbReference type="EMBL" id="SCU81887.1"/>
    </source>
</evidence>
<dbReference type="GO" id="GO:0045944">
    <property type="term" value="P:positive regulation of transcription by RNA polymerase II"/>
    <property type="evidence" value="ECO:0007669"/>
    <property type="project" value="EnsemblFungi"/>
</dbReference>
<dbReference type="GO" id="GO:0000781">
    <property type="term" value="C:chromosome, telomeric region"/>
    <property type="evidence" value="ECO:0007669"/>
    <property type="project" value="GOC"/>
</dbReference>
<sequence>MEIDSPQSFAHLVKYANLLKDFKISELSEPQSRDVFDIVKDFRAITGEAALELINMDESSDIETAFENWDLEAKLWHLIELLINFRTADISFDQNDIGLQGPLGLELIYRKTLLESDKSLYELWLIMVWIQSNVKAPERPANIGTSKWPNSFLSGDLRSSDLDFPLRDSGCKIDAKDLESDQAFYKYAYELILAGQLDDVRRECEYSDNLTLALILCGIDDQTASDSETPDSGNPKTKEAVYKRALWRRAVHALSLSEDLGHYERAIYSYLAGDVVYAADTITLNWDTELLLYLNQSWQTTFEKHVLSEHAMDTKDILAPIEATPLSLQNILDLVSSKHASESEHPLRVLMGAVILDKIPEIVNSSVQMLVNAIKGIEPGNDMVEEPYLLRVVTHVVIVMDMIYPGSIQEHDKSSLITAYVTILSLYELYDIIPIYISFLGEEETLEAYSFFLSNLIDAGVRRKQLELCRTLEMPTTNILKKTAQRIFEETSSSYVPITGVNVHAEIEETDKRLVAGAEWLLEGRLHVDALEAYVVISRRFLITGRIGSLRYLYEKQDLSNLIKNYELDTLHNSDGRTTAVQEIHQYQALLDMFQNFEHWQQLSANSEDNASLPHSLDSLKTISGAVYKFVKTFLVELSEVMNSEDQDVIHEIRALYTPYMVFELHQALVAASEDLKVASFVTEALSLATLVANETDQIYLLFQSSGRLEEYLQLIAKTATLV</sequence>
<name>A0A1G4IY77_9SACH</name>
<evidence type="ECO:0000256" key="7">
    <source>
        <dbReference type="RuleBase" id="RU365072"/>
    </source>
</evidence>
<dbReference type="GO" id="GO:0034398">
    <property type="term" value="P:telomere tethering at nuclear periphery"/>
    <property type="evidence" value="ECO:0007669"/>
    <property type="project" value="EnsemblFungi"/>
</dbReference>
<evidence type="ECO:0000256" key="2">
    <source>
        <dbReference type="ARBA" id="ARBA00022816"/>
    </source>
</evidence>
<dbReference type="Gene3D" id="1.20.190.50">
    <property type="match status" value="1"/>
</dbReference>
<dbReference type="GO" id="GO:0017056">
    <property type="term" value="F:structural constituent of nuclear pore"/>
    <property type="evidence" value="ECO:0007669"/>
    <property type="project" value="UniProtKB-UniRule"/>
</dbReference>
<dbReference type="GO" id="GO:0006302">
    <property type="term" value="P:double-strand break repair"/>
    <property type="evidence" value="ECO:0007669"/>
    <property type="project" value="EnsemblFungi"/>
</dbReference>
<dbReference type="OrthoDB" id="3098at2759"/>
<evidence type="ECO:0000256" key="4">
    <source>
        <dbReference type="ARBA" id="ARBA00023010"/>
    </source>
</evidence>
<comment type="subcellular location">
    <subcellularLocation>
        <location evidence="7">Nucleus</location>
        <location evidence="7">Nuclear pore complex</location>
    </subcellularLocation>
    <subcellularLocation>
        <location evidence="7">Nucleus membrane</location>
    </subcellularLocation>
</comment>
<dbReference type="GO" id="GO:0030466">
    <property type="term" value="P:silent mating-type cassette heterochromatin formation"/>
    <property type="evidence" value="ECO:0007669"/>
    <property type="project" value="EnsemblFungi"/>
</dbReference>
<evidence type="ECO:0000256" key="1">
    <source>
        <dbReference type="ARBA" id="ARBA00022448"/>
    </source>
</evidence>